<dbReference type="EMBL" id="PQIB02000018">
    <property type="protein sequence ID" value="RLM55590.1"/>
    <property type="molecule type" value="Genomic_DNA"/>
</dbReference>
<keyword evidence="7" id="KW-1185">Reference proteome</keyword>
<feature type="region of interest" description="Disordered" evidence="4">
    <location>
        <begin position="489"/>
        <end position="535"/>
    </location>
</feature>
<dbReference type="GO" id="GO:0006508">
    <property type="term" value="P:proteolysis"/>
    <property type="evidence" value="ECO:0007669"/>
    <property type="project" value="UniProtKB-KW"/>
</dbReference>
<sequence>MPINPKIAVFESTLEIVAGGPGSSVQMPPGPSVVRNSNASHDPTGHLMEDAHARVRKKAACRKTNESAYPDVDGVHRKKKLQSPHRCTAFSWFKISIWYGSELLDQGWSLITVVVDLCRRLLNLNVFHAAVLLSHGLEYYHAIFKLSIELNAFQSLNIRCNPRDVIFTIQLLNHDKYAAIEALGFGHLLRMQIDAVESSDLLTWIMDKVSPVDMIIRIGPGKVLPITPSIIHMVLGLPKGGSTLQSFSRAEVVQFRKQLISELNQECISDDDPIHISDLQEEILKGRVDSLFMRCFFMIVFNCLLFPTSSSDIDSSNISMAMHPELLSAVDLSQSVFNDLQASICRWHGRNKEQFMQTIYGCAVFLIVLYLDNLHHSLSPSDWVSTPRVRFYNNATIHGLTIADRVQGRDGSKTYGSIMFKTRNRTCYGAVPVDQDGLDDMTYAHQFCVPRMRDLLSRPLARLKGQPLEAILEVFDQFDLTLSALSSDPNLIGESSRRNNCGDEDDFVDAHTDHAQGQNGDLSPVATAHHDNLDSNVLLPPSADMSLNAQHPSHSIVSPTSANSITEIEPHEAACPSHLNDLSLDDATPYAVSAFRNNVSGTLYGPQLRAGKRFTRKPDRFCSPFKAILNVEWNKRDTPEPKYSQVATVAAIHRCLPFTNLKKTKMILLPVLHQHHWSVYCVNFDQSRIDVLDSMDYNFNSNYSWDMFHSDMGKKIMHRLSDALSKAAPHKFKSFKNRRHVQVQVPIQKAPSDSMFFAMRFIEFYDGEGHGSLKTSFDTGRSRELRAEMLYYITFHQENNMDTLPDDLLQFGQTDHHPFFY</sequence>
<name>A0A3L6PDJ6_PANMI</name>
<dbReference type="PANTHER" id="PTHR34835">
    <property type="entry name" value="OS07G0283600 PROTEIN-RELATED"/>
    <property type="match status" value="1"/>
</dbReference>
<keyword evidence="2" id="KW-0645">Protease</keyword>
<organism evidence="6 7">
    <name type="scientific">Panicum miliaceum</name>
    <name type="common">Proso millet</name>
    <name type="synonym">Broomcorn millet</name>
    <dbReference type="NCBI Taxonomy" id="4540"/>
    <lineage>
        <taxon>Eukaryota</taxon>
        <taxon>Viridiplantae</taxon>
        <taxon>Streptophyta</taxon>
        <taxon>Embryophyta</taxon>
        <taxon>Tracheophyta</taxon>
        <taxon>Spermatophyta</taxon>
        <taxon>Magnoliopsida</taxon>
        <taxon>Liliopsida</taxon>
        <taxon>Poales</taxon>
        <taxon>Poaceae</taxon>
        <taxon>PACMAD clade</taxon>
        <taxon>Panicoideae</taxon>
        <taxon>Panicodae</taxon>
        <taxon>Paniceae</taxon>
        <taxon>Panicinae</taxon>
        <taxon>Panicum</taxon>
        <taxon>Panicum sect. Panicum</taxon>
    </lineage>
</organism>
<feature type="domain" description="Ubiquitin-like protease family profile" evidence="5">
    <location>
        <begin position="639"/>
        <end position="765"/>
    </location>
</feature>
<evidence type="ECO:0000256" key="4">
    <source>
        <dbReference type="SAM" id="MobiDB-lite"/>
    </source>
</evidence>
<accession>A0A3L6PDJ6</accession>
<protein>
    <recommendedName>
        <fullName evidence="5">Ubiquitin-like protease family profile domain-containing protein</fullName>
    </recommendedName>
</protein>
<evidence type="ECO:0000259" key="5">
    <source>
        <dbReference type="Pfam" id="PF02902"/>
    </source>
</evidence>
<dbReference type="GO" id="GO:0008234">
    <property type="term" value="F:cysteine-type peptidase activity"/>
    <property type="evidence" value="ECO:0007669"/>
    <property type="project" value="InterPro"/>
</dbReference>
<dbReference type="OrthoDB" id="692044at2759"/>
<dbReference type="AlphaFoldDB" id="A0A3L6PDJ6"/>
<dbReference type="Proteomes" id="UP000275267">
    <property type="component" value="Unassembled WGS sequence"/>
</dbReference>
<dbReference type="SUPFAM" id="SSF54001">
    <property type="entry name" value="Cysteine proteinases"/>
    <property type="match status" value="1"/>
</dbReference>
<dbReference type="Gene3D" id="3.40.395.10">
    <property type="entry name" value="Adenoviral Proteinase, Chain A"/>
    <property type="match status" value="1"/>
</dbReference>
<keyword evidence="3" id="KW-0378">Hydrolase</keyword>
<evidence type="ECO:0000256" key="1">
    <source>
        <dbReference type="ARBA" id="ARBA00005234"/>
    </source>
</evidence>
<dbReference type="InterPro" id="IPR003653">
    <property type="entry name" value="Peptidase_C48_C"/>
</dbReference>
<dbReference type="PANTHER" id="PTHR34835:SF67">
    <property type="entry name" value="AMINOTRANSFERASE-LIKE PLANT MOBILE DOMAIN-CONTAINING PROTEIN"/>
    <property type="match status" value="1"/>
</dbReference>
<proteinExistence type="inferred from homology"/>
<comment type="caution">
    <text evidence="6">The sequence shown here is derived from an EMBL/GenBank/DDBJ whole genome shotgun (WGS) entry which is preliminary data.</text>
</comment>
<comment type="similarity">
    <text evidence="1">Belongs to the peptidase C48 family.</text>
</comment>
<dbReference type="Pfam" id="PF02902">
    <property type="entry name" value="Peptidase_C48"/>
    <property type="match status" value="1"/>
</dbReference>
<reference evidence="7" key="1">
    <citation type="journal article" date="2019" name="Nat. Commun.">
        <title>The genome of broomcorn millet.</title>
        <authorList>
            <person name="Zou C."/>
            <person name="Miki D."/>
            <person name="Li D."/>
            <person name="Tang Q."/>
            <person name="Xiao L."/>
            <person name="Rajput S."/>
            <person name="Deng P."/>
            <person name="Jia W."/>
            <person name="Huang R."/>
            <person name="Zhang M."/>
            <person name="Sun Y."/>
            <person name="Hu J."/>
            <person name="Fu X."/>
            <person name="Schnable P.S."/>
            <person name="Li F."/>
            <person name="Zhang H."/>
            <person name="Feng B."/>
            <person name="Zhu X."/>
            <person name="Liu R."/>
            <person name="Schnable J.C."/>
            <person name="Zhu J.-K."/>
            <person name="Zhang H."/>
        </authorList>
    </citation>
    <scope>NUCLEOTIDE SEQUENCE [LARGE SCALE GENOMIC DNA]</scope>
</reference>
<dbReference type="InterPro" id="IPR038765">
    <property type="entry name" value="Papain-like_cys_pep_sf"/>
</dbReference>
<evidence type="ECO:0000256" key="3">
    <source>
        <dbReference type="ARBA" id="ARBA00022801"/>
    </source>
</evidence>
<evidence type="ECO:0000313" key="7">
    <source>
        <dbReference type="Proteomes" id="UP000275267"/>
    </source>
</evidence>
<gene>
    <name evidence="6" type="ORF">C2845_PM10G11990</name>
</gene>
<evidence type="ECO:0000313" key="6">
    <source>
        <dbReference type="EMBL" id="RLM55590.1"/>
    </source>
</evidence>
<evidence type="ECO:0000256" key="2">
    <source>
        <dbReference type="ARBA" id="ARBA00022670"/>
    </source>
</evidence>